<dbReference type="EMBL" id="JBJKFK010003499">
    <property type="protein sequence ID" value="KAL3309837.1"/>
    <property type="molecule type" value="Genomic_DNA"/>
</dbReference>
<accession>A0ABD2PSX1</accession>
<keyword evidence="2" id="KW-1185">Reference proteome</keyword>
<gene>
    <name evidence="1" type="ORF">Ciccas_011607</name>
</gene>
<reference evidence="1 2" key="1">
    <citation type="submission" date="2024-11" db="EMBL/GenBank/DDBJ databases">
        <title>Adaptive evolution of stress response genes in parasites aligns with host niche diversity.</title>
        <authorList>
            <person name="Hahn C."/>
            <person name="Resl P."/>
        </authorList>
    </citation>
    <scope>NUCLEOTIDE SEQUENCE [LARGE SCALE GENOMIC DNA]</scope>
    <source>
        <strain evidence="1">EGGRZ-B1_66</strain>
        <tissue evidence="1">Body</tissue>
    </source>
</reference>
<dbReference type="AlphaFoldDB" id="A0ABD2PSX1"/>
<dbReference type="Proteomes" id="UP001626550">
    <property type="component" value="Unassembled WGS sequence"/>
</dbReference>
<protein>
    <submittedName>
        <fullName evidence="1">Uncharacterized protein</fullName>
    </submittedName>
</protein>
<evidence type="ECO:0000313" key="2">
    <source>
        <dbReference type="Proteomes" id="UP001626550"/>
    </source>
</evidence>
<name>A0ABD2PSX1_9PLAT</name>
<comment type="caution">
    <text evidence="1">The sequence shown here is derived from an EMBL/GenBank/DDBJ whole genome shotgun (WGS) entry which is preliminary data.</text>
</comment>
<evidence type="ECO:0000313" key="1">
    <source>
        <dbReference type="EMBL" id="KAL3309837.1"/>
    </source>
</evidence>
<proteinExistence type="predicted"/>
<sequence length="191" mass="22534">MEALQQMEHMIRMVEAKSSDSLQKLRSILGAEVKARISSTDEFHIRLRYLDERVATLSATIHAAISGLDEKQNRVSTTLKHNYEADNKNLQNEFGRRLMDVNTRLERLQARFDNMDNDLEIKVPKIVDKVNVEMNDRVGNFYEWQLRMDKQVAKIYSSEDELRQLVRGLQNSMEQLKYQEMRRIDTESQLR</sequence>
<organism evidence="1 2">
    <name type="scientific">Cichlidogyrus casuarinus</name>
    <dbReference type="NCBI Taxonomy" id="1844966"/>
    <lineage>
        <taxon>Eukaryota</taxon>
        <taxon>Metazoa</taxon>
        <taxon>Spiralia</taxon>
        <taxon>Lophotrochozoa</taxon>
        <taxon>Platyhelminthes</taxon>
        <taxon>Monogenea</taxon>
        <taxon>Monopisthocotylea</taxon>
        <taxon>Dactylogyridea</taxon>
        <taxon>Ancyrocephalidae</taxon>
        <taxon>Cichlidogyrus</taxon>
    </lineage>
</organism>
<feature type="non-terminal residue" evidence="1">
    <location>
        <position position="191"/>
    </location>
</feature>